<name>A0A815UXY4_9BILA</name>
<protein>
    <submittedName>
        <fullName evidence="2">Uncharacterized protein</fullName>
    </submittedName>
</protein>
<proteinExistence type="predicted"/>
<dbReference type="EMBL" id="CAJNOE010006125">
    <property type="protein sequence ID" value="CAF1522462.1"/>
    <property type="molecule type" value="Genomic_DNA"/>
</dbReference>
<dbReference type="Proteomes" id="UP000663860">
    <property type="component" value="Unassembled WGS sequence"/>
</dbReference>
<feature type="non-terminal residue" evidence="2">
    <location>
        <position position="1"/>
    </location>
</feature>
<evidence type="ECO:0000256" key="1">
    <source>
        <dbReference type="SAM" id="MobiDB-lite"/>
    </source>
</evidence>
<accession>A0A815UXY4</accession>
<comment type="caution">
    <text evidence="2">The sequence shown here is derived from an EMBL/GenBank/DDBJ whole genome shotgun (WGS) entry which is preliminary data.</text>
</comment>
<evidence type="ECO:0000313" key="2">
    <source>
        <dbReference type="EMBL" id="CAF1522462.1"/>
    </source>
</evidence>
<feature type="region of interest" description="Disordered" evidence="1">
    <location>
        <begin position="1"/>
        <end position="22"/>
    </location>
</feature>
<organism evidence="2 3">
    <name type="scientific">Adineta steineri</name>
    <dbReference type="NCBI Taxonomy" id="433720"/>
    <lineage>
        <taxon>Eukaryota</taxon>
        <taxon>Metazoa</taxon>
        <taxon>Spiralia</taxon>
        <taxon>Gnathifera</taxon>
        <taxon>Rotifera</taxon>
        <taxon>Eurotatoria</taxon>
        <taxon>Bdelloidea</taxon>
        <taxon>Adinetida</taxon>
        <taxon>Adinetidae</taxon>
        <taxon>Adineta</taxon>
    </lineage>
</organism>
<reference evidence="2" key="1">
    <citation type="submission" date="2021-02" db="EMBL/GenBank/DDBJ databases">
        <authorList>
            <person name="Nowell W R."/>
        </authorList>
    </citation>
    <scope>NUCLEOTIDE SEQUENCE</scope>
</reference>
<gene>
    <name evidence="2" type="ORF">IZO911_LOCUS45888</name>
</gene>
<dbReference type="AlphaFoldDB" id="A0A815UXY4"/>
<evidence type="ECO:0000313" key="3">
    <source>
        <dbReference type="Proteomes" id="UP000663860"/>
    </source>
</evidence>
<sequence>NTSSSELIASVPHNDTFLSPPQSAASSSQIIVNNEVTISNEIQDTTDLIDAPMESNTTVISPDIDDEQFWNSLIDQTTPANSENMSTTNNDSISDVYLTLLHSTNKDPT</sequence>
<feature type="non-terminal residue" evidence="2">
    <location>
        <position position="109"/>
    </location>
</feature>